<dbReference type="GO" id="GO:0004497">
    <property type="term" value="F:monooxygenase activity"/>
    <property type="evidence" value="ECO:0007669"/>
    <property type="project" value="UniProtKB-ARBA"/>
</dbReference>
<keyword evidence="1" id="KW-0001">2Fe-2S</keyword>
<evidence type="ECO:0000256" key="1">
    <source>
        <dbReference type="ARBA" id="ARBA00022714"/>
    </source>
</evidence>
<dbReference type="GO" id="GO:0046872">
    <property type="term" value="F:metal ion binding"/>
    <property type="evidence" value="ECO:0007669"/>
    <property type="project" value="UniProtKB-KW"/>
</dbReference>
<dbReference type="GO" id="GO:0016705">
    <property type="term" value="F:oxidoreductase activity, acting on paired donors, with incorporation or reduction of molecular oxygen"/>
    <property type="evidence" value="ECO:0007669"/>
    <property type="project" value="UniProtKB-ARBA"/>
</dbReference>
<dbReference type="PROSITE" id="PS51257">
    <property type="entry name" value="PROKAR_LIPOPROTEIN"/>
    <property type="match status" value="1"/>
</dbReference>
<dbReference type="HOGENOM" id="CLU_055690_1_4_11"/>
<dbReference type="InterPro" id="IPR005805">
    <property type="entry name" value="Rieske_Fe-S_prot_C"/>
</dbReference>
<accession>A0A0A1DWV0</accession>
<dbReference type="SUPFAM" id="SSF50022">
    <property type="entry name" value="ISP domain"/>
    <property type="match status" value="1"/>
</dbReference>
<dbReference type="CDD" id="cd03467">
    <property type="entry name" value="Rieske"/>
    <property type="match status" value="1"/>
</dbReference>
<dbReference type="GO" id="GO:0051537">
    <property type="term" value="F:2 iron, 2 sulfur cluster binding"/>
    <property type="evidence" value="ECO:0007669"/>
    <property type="project" value="UniProtKB-KW"/>
</dbReference>
<dbReference type="GO" id="GO:0016020">
    <property type="term" value="C:membrane"/>
    <property type="evidence" value="ECO:0007669"/>
    <property type="project" value="InterPro"/>
</dbReference>
<dbReference type="eggNOG" id="COG0723">
    <property type="taxonomic scope" value="Bacteria"/>
</dbReference>
<evidence type="ECO:0000256" key="4">
    <source>
        <dbReference type="ARBA" id="ARBA00023014"/>
    </source>
</evidence>
<keyword evidence="4" id="KW-0411">Iron-sulfur</keyword>
<keyword evidence="2" id="KW-0479">Metal-binding</keyword>
<dbReference type="InterPro" id="IPR036922">
    <property type="entry name" value="Rieske_2Fe-2S_sf"/>
</dbReference>
<feature type="domain" description="Rieske" evidence="6">
    <location>
        <begin position="43"/>
        <end position="136"/>
    </location>
</feature>
<dbReference type="Gene3D" id="2.102.10.10">
    <property type="entry name" value="Rieske [2Fe-2S] iron-sulphur domain"/>
    <property type="match status" value="1"/>
</dbReference>
<proteinExistence type="predicted"/>
<dbReference type="KEGG" id="psim:KR76_14105"/>
<evidence type="ECO:0000259" key="6">
    <source>
        <dbReference type="PROSITE" id="PS51296"/>
    </source>
</evidence>
<keyword evidence="5" id="KW-1015">Disulfide bond</keyword>
<dbReference type="AlphaFoldDB" id="A0A0A1DWV0"/>
<evidence type="ECO:0000313" key="7">
    <source>
        <dbReference type="EMBL" id="AIY19940.2"/>
    </source>
</evidence>
<protein>
    <submittedName>
        <fullName evidence="7">Putative iron sulfur protein (Putative secreted protein)</fullName>
    </submittedName>
</protein>
<keyword evidence="3" id="KW-0408">Iron</keyword>
<dbReference type="STRING" id="2045.KR76_14105"/>
<dbReference type="PROSITE" id="PS51296">
    <property type="entry name" value="RIESKE"/>
    <property type="match status" value="1"/>
</dbReference>
<evidence type="ECO:0000256" key="5">
    <source>
        <dbReference type="ARBA" id="ARBA00023157"/>
    </source>
</evidence>
<dbReference type="Proteomes" id="UP000030300">
    <property type="component" value="Chromosome"/>
</dbReference>
<dbReference type="OrthoDB" id="25106at2"/>
<dbReference type="GeneID" id="96609996"/>
<evidence type="ECO:0000256" key="3">
    <source>
        <dbReference type="ARBA" id="ARBA00023004"/>
    </source>
</evidence>
<dbReference type="Pfam" id="PF00355">
    <property type="entry name" value="Rieske"/>
    <property type="match status" value="1"/>
</dbReference>
<evidence type="ECO:0000313" key="8">
    <source>
        <dbReference type="Proteomes" id="UP000030300"/>
    </source>
</evidence>
<dbReference type="RefSeq" id="WP_075018624.1">
    <property type="nucleotide sequence ID" value="NZ_BJMC01000009.1"/>
</dbReference>
<sequence>MPEVRVPRRIVFSGLGALGVAVALAGCAGGDDGGSGKPKVAAGDELTTTDQVPVGGGIVLTDAKVVVTQPSAGKFEAFTAVCTHQGLTVTSVADGRIQCAHHGSSYSISTGEVEGGPAPSALASVAIKQDGQRILAA</sequence>
<organism evidence="7 8">
    <name type="scientific">Nocardioides simplex</name>
    <name type="common">Arthrobacter simplex</name>
    <dbReference type="NCBI Taxonomy" id="2045"/>
    <lineage>
        <taxon>Bacteria</taxon>
        <taxon>Bacillati</taxon>
        <taxon>Actinomycetota</taxon>
        <taxon>Actinomycetes</taxon>
        <taxon>Propionibacteriales</taxon>
        <taxon>Nocardioidaceae</taxon>
        <taxon>Pimelobacter</taxon>
    </lineage>
</organism>
<keyword evidence="8" id="KW-1185">Reference proteome</keyword>
<gene>
    <name evidence="7" type="ORF">KR76_14105</name>
</gene>
<evidence type="ECO:0000256" key="2">
    <source>
        <dbReference type="ARBA" id="ARBA00022723"/>
    </source>
</evidence>
<dbReference type="PRINTS" id="PR00162">
    <property type="entry name" value="RIESKE"/>
</dbReference>
<dbReference type="InterPro" id="IPR017941">
    <property type="entry name" value="Rieske_2Fe-2S"/>
</dbReference>
<dbReference type="EMBL" id="CP009896">
    <property type="protein sequence ID" value="AIY19940.2"/>
    <property type="molecule type" value="Genomic_DNA"/>
</dbReference>
<reference evidence="7 8" key="1">
    <citation type="journal article" date="2015" name="Genome Announc.">
        <title>Complete Genome Sequence of Steroid-Transforming Nocardioides simplex VKM Ac-2033D.</title>
        <authorList>
            <person name="Shtratnikova V.Y."/>
            <person name="Schelkunov M.I."/>
            <person name="Pekov Y.A."/>
            <person name="Fokina V.V."/>
            <person name="Logacheva M.D."/>
            <person name="Sokolov S.L."/>
            <person name="Bragin E.Y."/>
            <person name="Ashapkin V.V."/>
            <person name="Donova M.V."/>
        </authorList>
    </citation>
    <scope>NUCLEOTIDE SEQUENCE [LARGE SCALE GENOMIC DNA]</scope>
    <source>
        <strain evidence="7 8">VKM Ac-2033D</strain>
    </source>
</reference>
<name>A0A0A1DWV0_NOCSI</name>